<evidence type="ECO:0000256" key="1">
    <source>
        <dbReference type="ARBA" id="ARBA00022729"/>
    </source>
</evidence>
<comment type="subcellular location">
    <subcellularLocation>
        <location evidence="2">Periplasm</location>
    </subcellularLocation>
</comment>
<keyword evidence="1 2" id="KW-0732">Signal</keyword>
<comment type="similarity">
    <text evidence="2">Belongs to the CpoB family.</text>
</comment>
<comment type="function">
    <text evidence="2">Mediates coordination of peptidoglycan synthesis and outer membrane constriction during cell division.</text>
</comment>
<dbReference type="NCBIfam" id="TIGR02795">
    <property type="entry name" value="tol_pal_ybgF"/>
    <property type="match status" value="1"/>
</dbReference>
<keyword evidence="3" id="KW-0802">TPR repeat</keyword>
<accession>A0A8J7IVV8</accession>
<evidence type="ECO:0000313" key="6">
    <source>
        <dbReference type="Proteomes" id="UP000640583"/>
    </source>
</evidence>
<organism evidence="5 6">
    <name type="scientific">Halocynthiibacter styelae</name>
    <dbReference type="NCBI Taxonomy" id="2761955"/>
    <lineage>
        <taxon>Bacteria</taxon>
        <taxon>Pseudomonadati</taxon>
        <taxon>Pseudomonadota</taxon>
        <taxon>Alphaproteobacteria</taxon>
        <taxon>Rhodobacterales</taxon>
        <taxon>Paracoccaceae</taxon>
        <taxon>Halocynthiibacter</taxon>
    </lineage>
</organism>
<protein>
    <recommendedName>
        <fullName evidence="2">Cell division coordinator CpoB</fullName>
    </recommendedName>
</protein>
<evidence type="ECO:0000313" key="5">
    <source>
        <dbReference type="EMBL" id="MBI1492625.1"/>
    </source>
</evidence>
<dbReference type="Proteomes" id="UP000640583">
    <property type="component" value="Unassembled WGS sequence"/>
</dbReference>
<dbReference type="InterPro" id="IPR034706">
    <property type="entry name" value="CpoB"/>
</dbReference>
<evidence type="ECO:0000259" key="4">
    <source>
        <dbReference type="Pfam" id="PF13525"/>
    </source>
</evidence>
<keyword evidence="2" id="KW-0175">Coiled coil</keyword>
<evidence type="ECO:0000256" key="3">
    <source>
        <dbReference type="PROSITE-ProRule" id="PRU00339"/>
    </source>
</evidence>
<keyword evidence="6" id="KW-1185">Reference proteome</keyword>
<keyword evidence="2" id="KW-0131">Cell cycle</keyword>
<keyword evidence="2" id="KW-0132">Cell division</keyword>
<feature type="domain" description="Outer membrane lipoprotein BamD-like" evidence="4">
    <location>
        <begin position="152"/>
        <end position="266"/>
    </location>
</feature>
<dbReference type="EMBL" id="JADCKQ010000002">
    <property type="protein sequence ID" value="MBI1492625.1"/>
    <property type="molecule type" value="Genomic_DNA"/>
</dbReference>
<dbReference type="RefSeq" id="WP_228847542.1">
    <property type="nucleotide sequence ID" value="NZ_JADCKQ010000002.1"/>
</dbReference>
<sequence length="275" mass="29271" precursor="true">MFRSTCTALALALMVTSPAVAQQNDQTLADIRQEMSVLYVEVQRLKRELSTTGAPTTNISGNSPLERIDAMEAVLQRLTARAEEMEHKINQIATVGGNQIGDLEFRLCELETDCNLADLSEGTTLGNVDASAAPAVVLTPTRNDGLELAVGEKADFEAAQAASDGGDYTGAAQQLGLFVQNYPGSPLSAQAYFMQGDAYEKLGEIRPAARAYLDAFSSAPDGDFAPQSLYKVGTSLRDLGQQDEACQMFQQVGVRFPNSNVTADAATAGQNMGCL</sequence>
<comment type="caution">
    <text evidence="5">The sequence shown here is derived from an EMBL/GenBank/DDBJ whole genome shotgun (WGS) entry which is preliminary data.</text>
</comment>
<dbReference type="InterPro" id="IPR039565">
    <property type="entry name" value="BamD-like"/>
</dbReference>
<dbReference type="HAMAP" id="MF_02066">
    <property type="entry name" value="CpoB"/>
    <property type="match status" value="1"/>
</dbReference>
<proteinExistence type="inferred from homology"/>
<dbReference type="InterPro" id="IPR014162">
    <property type="entry name" value="CpoB_C"/>
</dbReference>
<evidence type="ECO:0000256" key="2">
    <source>
        <dbReference type="HAMAP-Rule" id="MF_02066"/>
    </source>
</evidence>
<dbReference type="AlphaFoldDB" id="A0A8J7IVV8"/>
<feature type="signal peptide" evidence="2">
    <location>
        <begin position="1"/>
        <end position="21"/>
    </location>
</feature>
<feature type="chain" id="PRO_5035348372" description="Cell division coordinator CpoB" evidence="2">
    <location>
        <begin position="22"/>
        <end position="275"/>
    </location>
</feature>
<name>A0A8J7IVV8_9RHOB</name>
<dbReference type="GO" id="GO:0030288">
    <property type="term" value="C:outer membrane-bounded periplasmic space"/>
    <property type="evidence" value="ECO:0007669"/>
    <property type="project" value="UniProtKB-UniRule"/>
</dbReference>
<dbReference type="GO" id="GO:0043093">
    <property type="term" value="P:FtsZ-dependent cytokinesis"/>
    <property type="evidence" value="ECO:0007669"/>
    <property type="project" value="UniProtKB-UniRule"/>
</dbReference>
<dbReference type="InterPro" id="IPR011990">
    <property type="entry name" value="TPR-like_helical_dom_sf"/>
</dbReference>
<reference evidence="5" key="1">
    <citation type="submission" date="2020-10" db="EMBL/GenBank/DDBJ databases">
        <title>Paenihalocynthiibacter styelae gen. nov., sp. nov., isolated from stalked sea squirt Styela clava.</title>
        <authorList>
            <person name="Kim Y.-O."/>
            <person name="Yoon J.-H."/>
        </authorList>
    </citation>
    <scope>NUCLEOTIDE SEQUENCE</scope>
    <source>
        <strain evidence="5">MYP1-1</strain>
    </source>
</reference>
<dbReference type="Pfam" id="PF13525">
    <property type="entry name" value="YfiO"/>
    <property type="match status" value="1"/>
</dbReference>
<dbReference type="Gene3D" id="1.25.40.10">
    <property type="entry name" value="Tetratricopeptide repeat domain"/>
    <property type="match status" value="1"/>
</dbReference>
<dbReference type="PROSITE" id="PS50005">
    <property type="entry name" value="TPR"/>
    <property type="match status" value="1"/>
</dbReference>
<gene>
    <name evidence="5" type="primary">ybgF</name>
    <name evidence="2" type="synonym">cpoB</name>
    <name evidence="5" type="ORF">H1D41_03135</name>
</gene>
<keyword evidence="2" id="KW-0574">Periplasm</keyword>
<dbReference type="SUPFAM" id="SSF48452">
    <property type="entry name" value="TPR-like"/>
    <property type="match status" value="1"/>
</dbReference>
<dbReference type="InterPro" id="IPR019734">
    <property type="entry name" value="TPR_rpt"/>
</dbReference>
<feature type="coiled-coil region" evidence="2">
    <location>
        <begin position="28"/>
        <end position="95"/>
    </location>
</feature>
<feature type="repeat" description="TPR" evidence="3">
    <location>
        <begin position="189"/>
        <end position="222"/>
    </location>
</feature>